<dbReference type="AlphaFoldDB" id="A0A6I8LZX8"/>
<evidence type="ECO:0000256" key="1">
    <source>
        <dbReference type="SAM" id="MobiDB-lite"/>
    </source>
</evidence>
<accession>A0A6I8LZX8</accession>
<gene>
    <name evidence="2" type="ORF">AA23TX_07601</name>
</gene>
<name>A0A6I8LZX8_9PSEU</name>
<feature type="region of interest" description="Disordered" evidence="1">
    <location>
        <begin position="308"/>
        <end position="360"/>
    </location>
</feature>
<feature type="region of interest" description="Disordered" evidence="1">
    <location>
        <begin position="265"/>
        <end position="295"/>
    </location>
</feature>
<protein>
    <submittedName>
        <fullName evidence="2">Uncharacterized protein</fullName>
    </submittedName>
</protein>
<dbReference type="EMBL" id="CABVGP010000003">
    <property type="protein sequence ID" value="VVJ22684.1"/>
    <property type="molecule type" value="Genomic_DNA"/>
</dbReference>
<evidence type="ECO:0000313" key="2">
    <source>
        <dbReference type="EMBL" id="VVJ22684.1"/>
    </source>
</evidence>
<organism evidence="2 3">
    <name type="scientific">Amycolatopsis camponoti</name>
    <dbReference type="NCBI Taxonomy" id="2606593"/>
    <lineage>
        <taxon>Bacteria</taxon>
        <taxon>Bacillati</taxon>
        <taxon>Actinomycetota</taxon>
        <taxon>Actinomycetes</taxon>
        <taxon>Pseudonocardiales</taxon>
        <taxon>Pseudonocardiaceae</taxon>
        <taxon>Amycolatopsis</taxon>
    </lineage>
</organism>
<dbReference type="RefSeq" id="WP_155547646.1">
    <property type="nucleotide sequence ID" value="NZ_CABVGP010000003.1"/>
</dbReference>
<feature type="compositionally biased region" description="Low complexity" evidence="1">
    <location>
        <begin position="308"/>
        <end position="318"/>
    </location>
</feature>
<dbReference type="Proteomes" id="UP000399805">
    <property type="component" value="Unassembled WGS sequence"/>
</dbReference>
<feature type="compositionally biased region" description="Low complexity" evidence="1">
    <location>
        <begin position="280"/>
        <end position="295"/>
    </location>
</feature>
<evidence type="ECO:0000313" key="3">
    <source>
        <dbReference type="Proteomes" id="UP000399805"/>
    </source>
</evidence>
<sequence>MDFPSLEGANEKPAFSLRATPDFVTTPDVFTMARASFEWLVTGPEPVGVDGREIPGLPPRPVPFDELGTLLLADDCPQSTRDAAWAYLITRARAERGTWTVACVGLALPVLLRVGALVTHRFTGDTHDLNAAVLTGFLQGLHEVDLVRPAILARLYWAARREGQLALREAIGCPVPTDHLEFGSAPPPRQEKHPDLVLTAAVQADAVTAEEADLISETRVGDVPLAEAAHARGLRYKAAQQRRNRAEHRLVAFLNEQNDATFETQADQRQDTAPAHPAQRRANPSPATAPAASTHRTTLRNVAKVAADSAADVSAQVSPPDPKSRIALCGTRVTADRRPRARRAGSGPAAHPRREVRSCD</sequence>
<reference evidence="2 3" key="1">
    <citation type="submission" date="2019-09" db="EMBL/GenBank/DDBJ databases">
        <authorList>
            <person name="Leyn A S."/>
        </authorList>
    </citation>
    <scope>NUCLEOTIDE SEQUENCE [LARGE SCALE GENOMIC DNA]</scope>
    <source>
        <strain evidence="2">AA231_1</strain>
    </source>
</reference>
<keyword evidence="3" id="KW-1185">Reference proteome</keyword>
<proteinExistence type="predicted"/>